<feature type="transmembrane region" description="Helical" evidence="2">
    <location>
        <begin position="347"/>
        <end position="366"/>
    </location>
</feature>
<keyword evidence="6" id="KW-1185">Reference proteome</keyword>
<organism evidence="5 6">
    <name type="scientific">Agrococcus terreus</name>
    <dbReference type="NCBI Taxonomy" id="574649"/>
    <lineage>
        <taxon>Bacteria</taxon>
        <taxon>Bacillati</taxon>
        <taxon>Actinomycetota</taxon>
        <taxon>Actinomycetes</taxon>
        <taxon>Micrococcales</taxon>
        <taxon>Microbacteriaceae</taxon>
        <taxon>Agrococcus</taxon>
    </lineage>
</organism>
<evidence type="ECO:0000259" key="4">
    <source>
        <dbReference type="Pfam" id="PF08327"/>
    </source>
</evidence>
<keyword evidence="2" id="KW-0472">Membrane</keyword>
<gene>
    <name evidence="5" type="ORF">GCM10010968_21650</name>
</gene>
<evidence type="ECO:0000256" key="2">
    <source>
        <dbReference type="SAM" id="Phobius"/>
    </source>
</evidence>
<dbReference type="Gene3D" id="3.30.530.20">
    <property type="match status" value="1"/>
</dbReference>
<dbReference type="Pfam" id="PF07786">
    <property type="entry name" value="HGSNAT_cat"/>
    <property type="match status" value="1"/>
</dbReference>
<dbReference type="InterPro" id="IPR012429">
    <property type="entry name" value="HGSNAT_cat"/>
</dbReference>
<keyword evidence="2" id="KW-1133">Transmembrane helix</keyword>
<name>A0ABQ2KNG4_9MICO</name>
<sequence>MSAPTDPGAAPRGARRLVGTDLARLVAIAGMMAAHVVLEPGTIPAAVVWAVDGPPSTLFAVLGGTSVVLASRARLAAGQPWAARRALVARGLVVALIGLLVEPFASAVYVVLVPFGVAIALSALVVAARWWVLLAIAVPLAAAGGSIAVRAREALPAPDDGPLGAALGVLLTGVYPVVTWWCYLLVGMLVARALLRATAADKVAERRVLGLVALVGAALLVAGSVVSEAGIRLLAERMGGVDQASVRGIALANGYGAAAGPEPMWQLIAAPHTGTPADIARTAGLALLVIALVSLAVSTLPPHAVRLLEPLRAAGGAPLTVYAVHVVLVTLGLQLLLPIAPDLALGWGAWLVQLGIALAIGALLAATGSKGPLERLVTWTADRAAGLAVGARPLEVQRPDPTSLTFEVPMGASRAAVWRALTDPEQLPRWVPDPTLPIVRCEMDVRPGGRYRWVHRTALGELVVAGEYLRIEPERTLQQTMAVEGRRGPGTVVTVRLEESAGGTVVTVHEAFSSSGLRDRAARRGAGVAAASYERLDALLEGERGA</sequence>
<evidence type="ECO:0000259" key="3">
    <source>
        <dbReference type="Pfam" id="PF07786"/>
    </source>
</evidence>
<dbReference type="Pfam" id="PF08327">
    <property type="entry name" value="AHSA1"/>
    <property type="match status" value="1"/>
</dbReference>
<dbReference type="SUPFAM" id="SSF55961">
    <property type="entry name" value="Bet v1-like"/>
    <property type="match status" value="1"/>
</dbReference>
<feature type="transmembrane region" description="Helical" evidence="2">
    <location>
        <begin position="319"/>
        <end position="341"/>
    </location>
</feature>
<feature type="transmembrane region" description="Helical" evidence="2">
    <location>
        <begin position="107"/>
        <end position="126"/>
    </location>
</feature>
<feature type="domain" description="Heparan-alpha-glucosaminide N-acetyltransferase catalytic" evidence="3">
    <location>
        <begin position="16"/>
        <end position="216"/>
    </location>
</feature>
<accession>A0ABQ2KNG4</accession>
<evidence type="ECO:0000313" key="5">
    <source>
        <dbReference type="EMBL" id="GGN87279.1"/>
    </source>
</evidence>
<dbReference type="EMBL" id="BMLM01000002">
    <property type="protein sequence ID" value="GGN87279.1"/>
    <property type="molecule type" value="Genomic_DNA"/>
</dbReference>
<dbReference type="RefSeq" id="WP_188718324.1">
    <property type="nucleotide sequence ID" value="NZ_BAABBD010000003.1"/>
</dbReference>
<proteinExistence type="inferred from homology"/>
<evidence type="ECO:0000256" key="1">
    <source>
        <dbReference type="ARBA" id="ARBA00006817"/>
    </source>
</evidence>
<dbReference type="Proteomes" id="UP000626982">
    <property type="component" value="Unassembled WGS sequence"/>
</dbReference>
<keyword evidence="2" id="KW-0812">Transmembrane</keyword>
<feature type="transmembrane region" description="Helical" evidence="2">
    <location>
        <begin position="279"/>
        <end position="298"/>
    </location>
</feature>
<evidence type="ECO:0000313" key="6">
    <source>
        <dbReference type="Proteomes" id="UP000626982"/>
    </source>
</evidence>
<reference evidence="6" key="1">
    <citation type="journal article" date="2019" name="Int. J. Syst. Evol. Microbiol.">
        <title>The Global Catalogue of Microorganisms (GCM) 10K type strain sequencing project: providing services to taxonomists for standard genome sequencing and annotation.</title>
        <authorList>
            <consortium name="The Broad Institute Genomics Platform"/>
            <consortium name="The Broad Institute Genome Sequencing Center for Infectious Disease"/>
            <person name="Wu L."/>
            <person name="Ma J."/>
        </authorList>
    </citation>
    <scope>NUCLEOTIDE SEQUENCE [LARGE SCALE GENOMIC DNA]</scope>
    <source>
        <strain evidence="6">CGMCC 1.6960</strain>
    </source>
</reference>
<protein>
    <recommendedName>
        <fullName evidence="7">Polyketide cyclase / dehydrase and lipid transport</fullName>
    </recommendedName>
</protein>
<comment type="similarity">
    <text evidence="1">Belongs to the AHA1 family.</text>
</comment>
<feature type="transmembrane region" description="Helical" evidence="2">
    <location>
        <begin position="207"/>
        <end position="226"/>
    </location>
</feature>
<dbReference type="InterPro" id="IPR013538">
    <property type="entry name" value="ASHA1/2-like_C"/>
</dbReference>
<evidence type="ECO:0008006" key="7">
    <source>
        <dbReference type="Google" id="ProtNLM"/>
    </source>
</evidence>
<feature type="domain" description="Activator of Hsp90 ATPase homologue 1/2-like C-terminal" evidence="4">
    <location>
        <begin position="412"/>
        <end position="541"/>
    </location>
</feature>
<feature type="transmembrane region" description="Helical" evidence="2">
    <location>
        <begin position="131"/>
        <end position="149"/>
    </location>
</feature>
<dbReference type="InterPro" id="IPR023393">
    <property type="entry name" value="START-like_dom_sf"/>
</dbReference>
<feature type="transmembrane region" description="Helical" evidence="2">
    <location>
        <begin position="169"/>
        <end position="195"/>
    </location>
</feature>
<comment type="caution">
    <text evidence="5">The sequence shown here is derived from an EMBL/GenBank/DDBJ whole genome shotgun (WGS) entry which is preliminary data.</text>
</comment>